<evidence type="ECO:0008006" key="5">
    <source>
        <dbReference type="Google" id="ProtNLM"/>
    </source>
</evidence>
<dbReference type="Proteomes" id="UP000189632">
    <property type="component" value="Chromosome"/>
</dbReference>
<dbReference type="AlphaFoldDB" id="A0A1U9MHR7"/>
<sequence length="127" mass="14511">MKTRLCLIIPVALFSFSYAYGEPALKGCAAKKHSIETQIQHARQYNNKHQIKGLEKALEDNIENCDDKKLAAERKQKITEKMNKVSEREAELNEAKARGDAKKISRKAEKLEKAKQELKAAQEELDR</sequence>
<protein>
    <recommendedName>
        <fullName evidence="5">DUF1090 domain-containing protein</fullName>
    </recommendedName>
</protein>
<reference evidence="3 4" key="1">
    <citation type="submission" date="2016-11" db="EMBL/GenBank/DDBJ databases">
        <title>Comparative genomics of Bartonella apis.</title>
        <authorList>
            <person name="Engel P."/>
        </authorList>
    </citation>
    <scope>NUCLEOTIDE SEQUENCE [LARGE SCALE GENOMIC DNA]</scope>
    <source>
        <strain evidence="3 4">BBC0122</strain>
    </source>
</reference>
<feature type="signal peptide" evidence="2">
    <location>
        <begin position="1"/>
        <end position="21"/>
    </location>
</feature>
<dbReference type="OrthoDB" id="8689941at2"/>
<feature type="region of interest" description="Disordered" evidence="1">
    <location>
        <begin position="86"/>
        <end position="127"/>
    </location>
</feature>
<dbReference type="RefSeq" id="WP_077992067.1">
    <property type="nucleotide sequence ID" value="NZ_CP015625.1"/>
</dbReference>
<evidence type="ECO:0000256" key="2">
    <source>
        <dbReference type="SAM" id="SignalP"/>
    </source>
</evidence>
<dbReference type="KEGG" id="bapi:BBC0122_011020"/>
<evidence type="ECO:0000313" key="3">
    <source>
        <dbReference type="EMBL" id="AQT47222.1"/>
    </source>
</evidence>
<organism evidence="3 4">
    <name type="scientific">Bartonella choladocola</name>
    <dbReference type="NCBI Taxonomy" id="2750995"/>
    <lineage>
        <taxon>Bacteria</taxon>
        <taxon>Pseudomonadati</taxon>
        <taxon>Pseudomonadota</taxon>
        <taxon>Alphaproteobacteria</taxon>
        <taxon>Hyphomicrobiales</taxon>
        <taxon>Bartonellaceae</taxon>
        <taxon>Bartonella</taxon>
    </lineage>
</organism>
<accession>A0A1U9MHR7</accession>
<gene>
    <name evidence="3" type="ORF">BBC0122_011020</name>
</gene>
<dbReference type="EMBL" id="CP015625">
    <property type="protein sequence ID" value="AQT47222.1"/>
    <property type="molecule type" value="Genomic_DNA"/>
</dbReference>
<evidence type="ECO:0000313" key="4">
    <source>
        <dbReference type="Proteomes" id="UP000189632"/>
    </source>
</evidence>
<evidence type="ECO:0000256" key="1">
    <source>
        <dbReference type="SAM" id="MobiDB-lite"/>
    </source>
</evidence>
<feature type="chain" id="PRO_5013024763" description="DUF1090 domain-containing protein" evidence="2">
    <location>
        <begin position="22"/>
        <end position="127"/>
    </location>
</feature>
<dbReference type="Pfam" id="PF06476">
    <property type="entry name" value="DUF1090"/>
    <property type="match status" value="1"/>
</dbReference>
<keyword evidence="4" id="KW-1185">Reference proteome</keyword>
<name>A0A1U9MHR7_9HYPH</name>
<dbReference type="InterPro" id="IPR009468">
    <property type="entry name" value="DUF1090"/>
</dbReference>
<keyword evidence="2" id="KW-0732">Signal</keyword>
<proteinExistence type="predicted"/>